<dbReference type="PANTHER" id="PTHR33991:SF1">
    <property type="entry name" value="DNA REPAIR PROTEIN RECO"/>
    <property type="match status" value="1"/>
</dbReference>
<dbReference type="Pfam" id="PF02565">
    <property type="entry name" value="RecO_C"/>
    <property type="match status" value="1"/>
</dbReference>
<dbReference type="GO" id="GO:0043590">
    <property type="term" value="C:bacterial nucleoid"/>
    <property type="evidence" value="ECO:0007669"/>
    <property type="project" value="TreeGrafter"/>
</dbReference>
<dbReference type="EMBL" id="FNEK01000026">
    <property type="protein sequence ID" value="SDJ90742.1"/>
    <property type="molecule type" value="Genomic_DNA"/>
</dbReference>
<dbReference type="AlphaFoldDB" id="A0A1G8XJE0"/>
<dbReference type="NCBIfam" id="TIGR00613">
    <property type="entry name" value="reco"/>
    <property type="match status" value="1"/>
</dbReference>
<dbReference type="STRING" id="571298.SAMN04488026_102661"/>
<protein>
    <recommendedName>
        <fullName evidence="2 7">DNA repair protein RecO</fullName>
    </recommendedName>
    <alternativeName>
        <fullName evidence="6 7">Recombination protein O</fullName>
    </alternativeName>
</protein>
<dbReference type="InterPro" id="IPR037278">
    <property type="entry name" value="ARFGAP/RecO"/>
</dbReference>
<evidence type="ECO:0000256" key="1">
    <source>
        <dbReference type="ARBA" id="ARBA00007452"/>
    </source>
</evidence>
<accession>A0A1G8XJE0</accession>
<dbReference type="PANTHER" id="PTHR33991">
    <property type="entry name" value="DNA REPAIR PROTEIN RECO"/>
    <property type="match status" value="1"/>
</dbReference>
<sequence length="244" mass="26662">MDWQDEGTLIAVRPHGESSAIVEVFTATHGLHAGLVRGGTSRKLAPVLQQGTQLSVEWRARLEDHIGTFRVEPIKSRSAALMGERRALYGLGSICALLAFALPEREPHPGLYRATQRLFDALGTDARWPALYLLWEKALLEELGFALDLSECAATGTKEELVYVSPKTGRAVSRAGAGEWADRLLPLPGLLLGEASGNPRDVLDGLRTTGYFLDTWLAPAMGDRPIPAARARFLSLLQREERPA</sequence>
<dbReference type="SUPFAM" id="SSF50249">
    <property type="entry name" value="Nucleic acid-binding proteins"/>
    <property type="match status" value="1"/>
</dbReference>
<evidence type="ECO:0000256" key="5">
    <source>
        <dbReference type="ARBA" id="ARBA00023204"/>
    </source>
</evidence>
<keyword evidence="10" id="KW-1185">Reference proteome</keyword>
<comment type="similarity">
    <text evidence="1 7">Belongs to the RecO family.</text>
</comment>
<evidence type="ECO:0000259" key="8">
    <source>
        <dbReference type="Pfam" id="PF11967"/>
    </source>
</evidence>
<dbReference type="InterPro" id="IPR022572">
    <property type="entry name" value="DNA_rep/recomb_RecO_N"/>
</dbReference>
<evidence type="ECO:0000313" key="9">
    <source>
        <dbReference type="EMBL" id="SDJ90742.1"/>
    </source>
</evidence>
<dbReference type="GO" id="GO:0006302">
    <property type="term" value="P:double-strand break repair"/>
    <property type="evidence" value="ECO:0007669"/>
    <property type="project" value="TreeGrafter"/>
</dbReference>
<keyword evidence="4 7" id="KW-0233">DNA recombination</keyword>
<feature type="domain" description="DNA replication/recombination mediator RecO N-terminal" evidence="8">
    <location>
        <begin position="1"/>
        <end position="76"/>
    </location>
</feature>
<organism evidence="9 10">
    <name type="scientific">Aliiruegeria lutimaris</name>
    <dbReference type="NCBI Taxonomy" id="571298"/>
    <lineage>
        <taxon>Bacteria</taxon>
        <taxon>Pseudomonadati</taxon>
        <taxon>Pseudomonadota</taxon>
        <taxon>Alphaproteobacteria</taxon>
        <taxon>Rhodobacterales</taxon>
        <taxon>Roseobacteraceae</taxon>
        <taxon>Aliiruegeria</taxon>
    </lineage>
</organism>
<dbReference type="InterPro" id="IPR012340">
    <property type="entry name" value="NA-bd_OB-fold"/>
</dbReference>
<dbReference type="Pfam" id="PF11967">
    <property type="entry name" value="RecO_N"/>
    <property type="match status" value="1"/>
</dbReference>
<dbReference type="Proteomes" id="UP000199382">
    <property type="component" value="Unassembled WGS sequence"/>
</dbReference>
<dbReference type="Gene3D" id="1.20.1440.120">
    <property type="entry name" value="Recombination protein O, C-terminal domain"/>
    <property type="match status" value="1"/>
</dbReference>
<keyword evidence="3 7" id="KW-0227">DNA damage</keyword>
<dbReference type="SUPFAM" id="SSF57863">
    <property type="entry name" value="ArfGap/RecO-like zinc finger"/>
    <property type="match status" value="1"/>
</dbReference>
<dbReference type="InterPro" id="IPR042242">
    <property type="entry name" value="RecO_C"/>
</dbReference>
<proteinExistence type="inferred from homology"/>
<evidence type="ECO:0000256" key="7">
    <source>
        <dbReference type="HAMAP-Rule" id="MF_00201"/>
    </source>
</evidence>
<keyword evidence="5 7" id="KW-0234">DNA repair</keyword>
<evidence type="ECO:0000256" key="3">
    <source>
        <dbReference type="ARBA" id="ARBA00022763"/>
    </source>
</evidence>
<dbReference type="HAMAP" id="MF_00201">
    <property type="entry name" value="RecO"/>
    <property type="match status" value="1"/>
</dbReference>
<comment type="function">
    <text evidence="7">Involved in DNA repair and RecF pathway recombination.</text>
</comment>
<dbReference type="OrthoDB" id="9804792at2"/>
<evidence type="ECO:0000256" key="6">
    <source>
        <dbReference type="ARBA" id="ARBA00033409"/>
    </source>
</evidence>
<gene>
    <name evidence="7" type="primary">recO</name>
    <name evidence="9" type="ORF">SAMN04488026_102661</name>
</gene>
<dbReference type="GO" id="GO:0006310">
    <property type="term" value="P:DNA recombination"/>
    <property type="evidence" value="ECO:0007669"/>
    <property type="project" value="UniProtKB-UniRule"/>
</dbReference>
<reference evidence="9 10" key="1">
    <citation type="submission" date="2016-10" db="EMBL/GenBank/DDBJ databases">
        <authorList>
            <person name="de Groot N.N."/>
        </authorList>
    </citation>
    <scope>NUCLEOTIDE SEQUENCE [LARGE SCALE GENOMIC DNA]</scope>
    <source>
        <strain evidence="9 10">DSM 25294</strain>
    </source>
</reference>
<dbReference type="Gene3D" id="2.40.50.140">
    <property type="entry name" value="Nucleic acid-binding proteins"/>
    <property type="match status" value="1"/>
</dbReference>
<evidence type="ECO:0000256" key="2">
    <source>
        <dbReference type="ARBA" id="ARBA00021310"/>
    </source>
</evidence>
<evidence type="ECO:0000313" key="10">
    <source>
        <dbReference type="Proteomes" id="UP000199382"/>
    </source>
</evidence>
<dbReference type="InterPro" id="IPR003717">
    <property type="entry name" value="RecO"/>
</dbReference>
<dbReference type="RefSeq" id="WP_093156925.1">
    <property type="nucleotide sequence ID" value="NZ_FNEK01000026.1"/>
</dbReference>
<evidence type="ECO:0000256" key="4">
    <source>
        <dbReference type="ARBA" id="ARBA00023172"/>
    </source>
</evidence>
<name>A0A1G8XJE0_9RHOB</name>